<dbReference type="STRING" id="393003.SAMN05660461_0536"/>
<dbReference type="Pfam" id="PF08534">
    <property type="entry name" value="Redoxin"/>
    <property type="match status" value="1"/>
</dbReference>
<name>A0A1T5N6J1_9BACT</name>
<proteinExistence type="predicted"/>
<dbReference type="InterPro" id="IPR036249">
    <property type="entry name" value="Thioredoxin-like_sf"/>
</dbReference>
<dbReference type="PANTHER" id="PTHR42852">
    <property type="entry name" value="THIOL:DISULFIDE INTERCHANGE PROTEIN DSBE"/>
    <property type="match status" value="1"/>
</dbReference>
<evidence type="ECO:0000313" key="4">
    <source>
        <dbReference type="Proteomes" id="UP000190166"/>
    </source>
</evidence>
<keyword evidence="3" id="KW-0413">Isomerase</keyword>
<keyword evidence="4" id="KW-1185">Reference proteome</keyword>
<evidence type="ECO:0000259" key="2">
    <source>
        <dbReference type="PROSITE" id="PS51352"/>
    </source>
</evidence>
<evidence type="ECO:0000256" key="1">
    <source>
        <dbReference type="SAM" id="SignalP"/>
    </source>
</evidence>
<dbReference type="InterPro" id="IPR013766">
    <property type="entry name" value="Thioredoxin_domain"/>
</dbReference>
<feature type="signal peptide" evidence="1">
    <location>
        <begin position="1"/>
        <end position="24"/>
    </location>
</feature>
<dbReference type="RefSeq" id="WP_079467865.1">
    <property type="nucleotide sequence ID" value="NZ_FUZZ01000001.1"/>
</dbReference>
<dbReference type="PANTHER" id="PTHR42852:SF18">
    <property type="entry name" value="CHROMOSOME UNDETERMINED SCAFFOLD_47, WHOLE GENOME SHOTGUN SEQUENCE"/>
    <property type="match status" value="1"/>
</dbReference>
<dbReference type="AlphaFoldDB" id="A0A1T5N6J1"/>
<gene>
    <name evidence="3" type="ORF">SAMN05660461_0536</name>
</gene>
<dbReference type="CDD" id="cd02966">
    <property type="entry name" value="TlpA_like_family"/>
    <property type="match status" value="1"/>
</dbReference>
<feature type="chain" id="PRO_5013364208" evidence="1">
    <location>
        <begin position="25"/>
        <end position="344"/>
    </location>
</feature>
<evidence type="ECO:0000313" key="3">
    <source>
        <dbReference type="EMBL" id="SKC95843.1"/>
    </source>
</evidence>
<dbReference type="SUPFAM" id="SSF52833">
    <property type="entry name" value="Thioredoxin-like"/>
    <property type="match status" value="1"/>
</dbReference>
<dbReference type="EMBL" id="FUZZ01000001">
    <property type="protein sequence ID" value="SKC95843.1"/>
    <property type="molecule type" value="Genomic_DNA"/>
</dbReference>
<dbReference type="Proteomes" id="UP000190166">
    <property type="component" value="Unassembled WGS sequence"/>
</dbReference>
<sequence>MLTKINRQLRLLTAIICCTIGVQAQQSDTKVKMLGEPAPPLYISNWLKGDKITAFEKNKVYVVEFWATWCQPCIAGMPHLSELAEKYKKEVTVLGVSIHERKETTLPIIEKFVAGMGEKMDYNVATEQGTLMAENWMKAYGERGIPYSFVVDQQGRIAWAGPPKNLDKVLPQIISGTWDIKDAAEKRKEWQRLSVIDNNLVPIMNSLMGNPGNPIGALKRIDSILAKNPELKYYPYTGHYTFYALTKTNPEKAVEFGKEWLKHNDYPRFSTVTDAVTGKDNLPASLYILAADCYQSQLDLYPWSMDFPATYKKMAELYVKAGNKEKAAELLKKADSTEVKKTDH</sequence>
<dbReference type="GO" id="GO:0016491">
    <property type="term" value="F:oxidoreductase activity"/>
    <property type="evidence" value="ECO:0007669"/>
    <property type="project" value="InterPro"/>
</dbReference>
<reference evidence="3 4" key="1">
    <citation type="submission" date="2017-02" db="EMBL/GenBank/DDBJ databases">
        <authorList>
            <person name="Peterson S.W."/>
        </authorList>
    </citation>
    <scope>NUCLEOTIDE SEQUENCE [LARGE SCALE GENOMIC DNA]</scope>
    <source>
        <strain evidence="3 4">DSM 18108</strain>
    </source>
</reference>
<dbReference type="GO" id="GO:0016853">
    <property type="term" value="F:isomerase activity"/>
    <property type="evidence" value="ECO:0007669"/>
    <property type="project" value="UniProtKB-KW"/>
</dbReference>
<feature type="domain" description="Thioredoxin" evidence="2">
    <location>
        <begin position="32"/>
        <end position="179"/>
    </location>
</feature>
<accession>A0A1T5N6J1</accession>
<keyword evidence="1" id="KW-0732">Signal</keyword>
<protein>
    <submittedName>
        <fullName evidence="3">Thiol-disulfide isomerase or thioredoxin</fullName>
    </submittedName>
</protein>
<dbReference type="PROSITE" id="PS51352">
    <property type="entry name" value="THIOREDOXIN_2"/>
    <property type="match status" value="1"/>
</dbReference>
<dbReference type="Gene3D" id="3.40.30.10">
    <property type="entry name" value="Glutaredoxin"/>
    <property type="match status" value="1"/>
</dbReference>
<dbReference type="InterPro" id="IPR050553">
    <property type="entry name" value="Thioredoxin_ResA/DsbE_sf"/>
</dbReference>
<dbReference type="InterPro" id="IPR013740">
    <property type="entry name" value="Redoxin"/>
</dbReference>
<organism evidence="3 4">
    <name type="scientific">Chitinophaga ginsengisegetis</name>
    <dbReference type="NCBI Taxonomy" id="393003"/>
    <lineage>
        <taxon>Bacteria</taxon>
        <taxon>Pseudomonadati</taxon>
        <taxon>Bacteroidota</taxon>
        <taxon>Chitinophagia</taxon>
        <taxon>Chitinophagales</taxon>
        <taxon>Chitinophagaceae</taxon>
        <taxon>Chitinophaga</taxon>
    </lineage>
</organism>